<evidence type="ECO:0000256" key="9">
    <source>
        <dbReference type="ARBA" id="ARBA00022777"/>
    </source>
</evidence>
<feature type="region of interest" description="Disordered" evidence="19">
    <location>
        <begin position="684"/>
        <end position="707"/>
    </location>
</feature>
<evidence type="ECO:0000256" key="15">
    <source>
        <dbReference type="ARBA" id="ARBA00068150"/>
    </source>
</evidence>
<dbReference type="InterPro" id="IPR005467">
    <property type="entry name" value="His_kinase_dom"/>
</dbReference>
<dbReference type="Pfam" id="PF00072">
    <property type="entry name" value="Response_reg"/>
    <property type="match status" value="1"/>
</dbReference>
<dbReference type="SUPFAM" id="SSF55874">
    <property type="entry name" value="ATPase domain of HSP90 chaperone/DNA topoisomerase II/histidine kinase"/>
    <property type="match status" value="1"/>
</dbReference>
<keyword evidence="12" id="KW-0902">Two-component regulatory system</keyword>
<dbReference type="SMART" id="SM00448">
    <property type="entry name" value="REC"/>
    <property type="match status" value="1"/>
</dbReference>
<dbReference type="Gene3D" id="1.20.120.160">
    <property type="entry name" value="HPT domain"/>
    <property type="match status" value="1"/>
</dbReference>
<evidence type="ECO:0000256" key="1">
    <source>
        <dbReference type="ARBA" id="ARBA00000085"/>
    </source>
</evidence>
<dbReference type="KEGG" id="plt:Plut_0305"/>
<evidence type="ECO:0000256" key="5">
    <source>
        <dbReference type="ARBA" id="ARBA00022553"/>
    </source>
</evidence>
<keyword evidence="8" id="KW-0547">Nucleotide-binding</keyword>
<evidence type="ECO:0000256" key="18">
    <source>
        <dbReference type="SAM" id="Coils"/>
    </source>
</evidence>
<dbReference type="GO" id="GO:0005524">
    <property type="term" value="F:ATP binding"/>
    <property type="evidence" value="ECO:0007669"/>
    <property type="project" value="UniProtKB-KW"/>
</dbReference>
<dbReference type="OrthoDB" id="593752at2"/>
<feature type="coiled-coil region" evidence="18">
    <location>
        <begin position="46"/>
        <end position="84"/>
    </location>
</feature>
<keyword evidence="7" id="KW-0812">Transmembrane</keyword>
<dbReference type="Gene3D" id="1.10.287.130">
    <property type="match status" value="1"/>
</dbReference>
<evidence type="ECO:0000259" key="21">
    <source>
        <dbReference type="PROSITE" id="PS50110"/>
    </source>
</evidence>
<evidence type="ECO:0000256" key="2">
    <source>
        <dbReference type="ARBA" id="ARBA00004651"/>
    </source>
</evidence>
<keyword evidence="13" id="KW-0472">Membrane</keyword>
<dbReference type="PROSITE" id="PS50110">
    <property type="entry name" value="RESPONSE_REGULATORY"/>
    <property type="match status" value="1"/>
</dbReference>
<evidence type="ECO:0000259" key="22">
    <source>
        <dbReference type="PROSITE" id="PS50894"/>
    </source>
</evidence>
<dbReference type="FunFam" id="3.30.565.10:FF:000010">
    <property type="entry name" value="Sensor histidine kinase RcsC"/>
    <property type="match status" value="1"/>
</dbReference>
<dbReference type="Proteomes" id="UP000002709">
    <property type="component" value="Chromosome"/>
</dbReference>
<dbReference type="eggNOG" id="COG2205">
    <property type="taxonomic scope" value="Bacteria"/>
</dbReference>
<evidence type="ECO:0000256" key="10">
    <source>
        <dbReference type="ARBA" id="ARBA00022840"/>
    </source>
</evidence>
<proteinExistence type="predicted"/>
<keyword evidence="11" id="KW-1133">Transmembrane helix</keyword>
<dbReference type="InterPro" id="IPR035965">
    <property type="entry name" value="PAS-like_dom_sf"/>
</dbReference>
<evidence type="ECO:0000256" key="16">
    <source>
        <dbReference type="PROSITE-ProRule" id="PRU00110"/>
    </source>
</evidence>
<dbReference type="STRING" id="319225.Plut_0305"/>
<dbReference type="Gene3D" id="3.40.50.2300">
    <property type="match status" value="1"/>
</dbReference>
<accession>Q3B638</accession>
<feature type="modified residue" description="4-aspartylphosphate" evidence="17">
    <location>
        <position position="760"/>
    </location>
</feature>
<dbReference type="SUPFAM" id="SSF55785">
    <property type="entry name" value="PYP-like sensor domain (PAS domain)"/>
    <property type="match status" value="1"/>
</dbReference>
<dbReference type="AlphaFoldDB" id="Q3B638"/>
<name>Q3B638_CHLL3</name>
<gene>
    <name evidence="23" type="ordered locus">Plut_0305</name>
</gene>
<comment type="catalytic activity">
    <reaction evidence="1">
        <text>ATP + protein L-histidine = ADP + protein N-phospho-L-histidine.</text>
        <dbReference type="EC" id="2.7.13.3"/>
    </reaction>
</comment>
<protein>
    <recommendedName>
        <fullName evidence="15">Sensory/regulatory protein RpfC</fullName>
        <ecNumber evidence="3">2.7.13.3</ecNumber>
    </recommendedName>
</protein>
<keyword evidence="5 17" id="KW-0597">Phosphoprotein</keyword>
<dbReference type="HOGENOM" id="CLU_000445_114_15_10"/>
<dbReference type="SUPFAM" id="SSF47384">
    <property type="entry name" value="Homodimeric domain of signal transducing histidine kinase"/>
    <property type="match status" value="1"/>
</dbReference>
<dbReference type="CDD" id="cd16922">
    <property type="entry name" value="HATPase_EvgS-ArcB-TorS-like"/>
    <property type="match status" value="1"/>
</dbReference>
<evidence type="ECO:0000256" key="19">
    <source>
        <dbReference type="SAM" id="MobiDB-lite"/>
    </source>
</evidence>
<dbReference type="InterPro" id="IPR036890">
    <property type="entry name" value="HATPase_C_sf"/>
</dbReference>
<keyword evidence="6 23" id="KW-0808">Transferase</keyword>
<dbReference type="InterPro" id="IPR004358">
    <property type="entry name" value="Sig_transdc_His_kin-like_C"/>
</dbReference>
<sequence length="967" mass="106587">MATGRPSYSDLERRIEELERHAVESRIFEQVSLDRQALLRDQNIKLVRKSIELSDVKRQLEQKNRELEFSRSQVEEAMDSLRRNENILNSILANSPGTIVSVDSAHSIIYMNRPVPGFDAAFHVGDSLYNHLQGPGQDVFRMTVDRVFASERPPSIESEFTLPDGGTAEVECRFGPCLQGGEVASVVVIMSDISPRKRMERDLQRSIGDLERFNRIMVGREMHAIELQKELDMLSGRAVAHSCDGVSDDAGSPLSAVGADEDTGPDRNLQRTVLLNLIDEANQTRNELLEANRRLEESVLRTQLMAEEAREANAAKGQFLANMSHEIRTPMNGVIGMADLLLETDLDQEQQKYVQTIISSGRNLLKIINDILDFSKIEAGRLELEHEEFELAELLEELGCMLGPEAQAAGLELTLSIAPDGPTRLKGDPQRLRQVLVNLLGNAVKFTHEGGEVILESTVQKETELYAVVRFSVRDSGIGIPQDRIDSIFEPFSQVDGSSVRRYGGTGLGLSISNHLVGRMGGRINVQSTLDEGSTFWFDIILEKQPEQLSSSPPVFTGASPIILVAWSMVLGNALSAFIESRGHRCLRPAGPEDVPGVLVGFASGPMPMLLLDMRCFGPDAEGFRDFVPVLAAYEGLHVVLLVPMGCKEEMKTLAGGLSAIFLEKPVRRADLAGILKDHVREEGDGGIGKADQKAARSGASQPPSAASPLNVLVVEDSMVNRNVAVSMLKKLGYSPDVAVCGTAALEAMRRKAYDLVFMDCQMPEMDGYEATRHIREDEDLKGSRSVPVVAMTANAMKGDREKCINAGMDDYIAKPLRKSDFKTIMDRYFPGMDRSLSEDGREQPLPARQPTADSVFMVEDVLQRLQQDREIIRIILSQFISTAEAELAAIADAAARNDMSRFRLLLHTMKGAAATVGAVELSRNAAELEAAERSKDLKTFGRLLGNLNGCFQRFKERASATGWYDE</sequence>
<dbReference type="Pfam" id="PF02518">
    <property type="entry name" value="HATPase_c"/>
    <property type="match status" value="1"/>
</dbReference>
<dbReference type="PRINTS" id="PR00344">
    <property type="entry name" value="BCTRLSENSOR"/>
</dbReference>
<dbReference type="GO" id="GO:0000155">
    <property type="term" value="F:phosphorelay sensor kinase activity"/>
    <property type="evidence" value="ECO:0007669"/>
    <property type="project" value="InterPro"/>
</dbReference>
<dbReference type="InterPro" id="IPR003594">
    <property type="entry name" value="HATPase_dom"/>
</dbReference>
<evidence type="ECO:0000256" key="4">
    <source>
        <dbReference type="ARBA" id="ARBA00022475"/>
    </source>
</evidence>
<dbReference type="PANTHER" id="PTHR45339:SF1">
    <property type="entry name" value="HYBRID SIGNAL TRANSDUCTION HISTIDINE KINASE J"/>
    <property type="match status" value="1"/>
</dbReference>
<dbReference type="InterPro" id="IPR008207">
    <property type="entry name" value="Sig_transdc_His_kin_Hpt_dom"/>
</dbReference>
<dbReference type="SMART" id="SM00387">
    <property type="entry name" value="HATPase_c"/>
    <property type="match status" value="1"/>
</dbReference>
<dbReference type="PROSITE" id="PS50109">
    <property type="entry name" value="HIS_KIN"/>
    <property type="match status" value="1"/>
</dbReference>
<dbReference type="CDD" id="cd17546">
    <property type="entry name" value="REC_hyHK_CKI1_RcsC-like"/>
    <property type="match status" value="1"/>
</dbReference>
<feature type="domain" description="Histidine kinase" evidence="20">
    <location>
        <begin position="322"/>
        <end position="544"/>
    </location>
</feature>
<evidence type="ECO:0000256" key="6">
    <source>
        <dbReference type="ARBA" id="ARBA00022679"/>
    </source>
</evidence>
<evidence type="ECO:0000256" key="14">
    <source>
        <dbReference type="ARBA" id="ARBA00064003"/>
    </source>
</evidence>
<dbReference type="Pfam" id="PF01627">
    <property type="entry name" value="Hpt"/>
    <property type="match status" value="1"/>
</dbReference>
<dbReference type="SMART" id="SM00388">
    <property type="entry name" value="HisKA"/>
    <property type="match status" value="1"/>
</dbReference>
<dbReference type="EMBL" id="CP000096">
    <property type="protein sequence ID" value="ABB23193.1"/>
    <property type="molecule type" value="Genomic_DNA"/>
</dbReference>
<reference evidence="24" key="1">
    <citation type="submission" date="2005-08" db="EMBL/GenBank/DDBJ databases">
        <title>Complete sequence of Pelodictyon luteolum DSM 273.</title>
        <authorList>
            <consortium name="US DOE Joint Genome Institute"/>
            <person name="Copeland A."/>
            <person name="Lucas S."/>
            <person name="Lapidus A."/>
            <person name="Barry K."/>
            <person name="Detter J.C."/>
            <person name="Glavina T."/>
            <person name="Hammon N."/>
            <person name="Israni S."/>
            <person name="Pitluck S."/>
            <person name="Bryant D."/>
            <person name="Schmutz J."/>
            <person name="Larimer F."/>
            <person name="Land M."/>
            <person name="Kyrpides N."/>
            <person name="Ivanova N."/>
            <person name="Richardson P."/>
        </authorList>
    </citation>
    <scope>NUCLEOTIDE SEQUENCE [LARGE SCALE GENOMIC DNA]</scope>
    <source>
        <strain evidence="24">DSM 273 / BCRC 81028 / 2530</strain>
    </source>
</reference>
<dbReference type="InterPro" id="IPR011006">
    <property type="entry name" value="CheY-like_superfamily"/>
</dbReference>
<organism evidence="23 24">
    <name type="scientific">Chlorobium luteolum (strain DSM 273 / BCRC 81028 / 2530)</name>
    <name type="common">Pelodictyon luteolum</name>
    <dbReference type="NCBI Taxonomy" id="319225"/>
    <lineage>
        <taxon>Bacteria</taxon>
        <taxon>Pseudomonadati</taxon>
        <taxon>Chlorobiota</taxon>
        <taxon>Chlorobiia</taxon>
        <taxon>Chlorobiales</taxon>
        <taxon>Chlorobiaceae</taxon>
        <taxon>Chlorobium/Pelodictyon group</taxon>
        <taxon>Pelodictyon</taxon>
    </lineage>
</organism>
<evidence type="ECO:0000256" key="12">
    <source>
        <dbReference type="ARBA" id="ARBA00023012"/>
    </source>
</evidence>
<dbReference type="FunFam" id="1.10.287.130:FF:000002">
    <property type="entry name" value="Two-component osmosensing histidine kinase"/>
    <property type="match status" value="1"/>
</dbReference>
<dbReference type="SUPFAM" id="SSF52172">
    <property type="entry name" value="CheY-like"/>
    <property type="match status" value="1"/>
</dbReference>
<dbReference type="PANTHER" id="PTHR45339">
    <property type="entry name" value="HYBRID SIGNAL TRANSDUCTION HISTIDINE KINASE J"/>
    <property type="match status" value="1"/>
</dbReference>
<comment type="subcellular location">
    <subcellularLocation>
        <location evidence="2">Cell membrane</location>
        <topology evidence="2">Multi-pass membrane protein</topology>
    </subcellularLocation>
</comment>
<evidence type="ECO:0000256" key="8">
    <source>
        <dbReference type="ARBA" id="ARBA00022741"/>
    </source>
</evidence>
<feature type="domain" description="Response regulatory" evidence="21">
    <location>
        <begin position="711"/>
        <end position="830"/>
    </location>
</feature>
<keyword evidence="10" id="KW-0067">ATP-binding</keyword>
<feature type="domain" description="HPt" evidence="22">
    <location>
        <begin position="869"/>
        <end position="962"/>
    </location>
</feature>
<comment type="subunit">
    <text evidence="14">At low DSF concentrations, interacts with RpfF.</text>
</comment>
<dbReference type="InterPro" id="IPR001789">
    <property type="entry name" value="Sig_transdc_resp-reg_receiver"/>
</dbReference>
<dbReference type="EC" id="2.7.13.3" evidence="3"/>
<evidence type="ECO:0000313" key="23">
    <source>
        <dbReference type="EMBL" id="ABB23193.1"/>
    </source>
</evidence>
<keyword evidence="9 23" id="KW-0418">Kinase</keyword>
<dbReference type="RefSeq" id="WP_011357068.1">
    <property type="nucleotide sequence ID" value="NC_007512.1"/>
</dbReference>
<dbReference type="Gene3D" id="3.30.565.10">
    <property type="entry name" value="Histidine kinase-like ATPase, C-terminal domain"/>
    <property type="match status" value="1"/>
</dbReference>
<dbReference type="InterPro" id="IPR036097">
    <property type="entry name" value="HisK_dim/P_sf"/>
</dbReference>
<evidence type="ECO:0000256" key="7">
    <source>
        <dbReference type="ARBA" id="ARBA00022692"/>
    </source>
</evidence>
<dbReference type="InterPro" id="IPR036641">
    <property type="entry name" value="HPT_dom_sf"/>
</dbReference>
<dbReference type="Gene3D" id="3.30.450.20">
    <property type="entry name" value="PAS domain"/>
    <property type="match status" value="1"/>
</dbReference>
<dbReference type="SUPFAM" id="SSF47226">
    <property type="entry name" value="Histidine-containing phosphotransfer domain, HPT domain"/>
    <property type="match status" value="1"/>
</dbReference>
<feature type="compositionally biased region" description="Low complexity" evidence="19">
    <location>
        <begin position="696"/>
        <end position="707"/>
    </location>
</feature>
<dbReference type="CDD" id="cd00082">
    <property type="entry name" value="HisKA"/>
    <property type="match status" value="1"/>
</dbReference>
<dbReference type="InterPro" id="IPR000014">
    <property type="entry name" value="PAS"/>
</dbReference>
<evidence type="ECO:0000313" key="24">
    <source>
        <dbReference type="Proteomes" id="UP000002709"/>
    </source>
</evidence>
<evidence type="ECO:0000259" key="20">
    <source>
        <dbReference type="PROSITE" id="PS50109"/>
    </source>
</evidence>
<evidence type="ECO:0000256" key="11">
    <source>
        <dbReference type="ARBA" id="ARBA00022989"/>
    </source>
</evidence>
<evidence type="ECO:0000256" key="17">
    <source>
        <dbReference type="PROSITE-ProRule" id="PRU00169"/>
    </source>
</evidence>
<feature type="coiled-coil region" evidence="18">
    <location>
        <begin position="274"/>
        <end position="312"/>
    </location>
</feature>
<feature type="modified residue" description="Phosphohistidine" evidence="16">
    <location>
        <position position="908"/>
    </location>
</feature>
<keyword evidence="4" id="KW-1003">Cell membrane</keyword>
<dbReference type="GO" id="GO:0005886">
    <property type="term" value="C:plasma membrane"/>
    <property type="evidence" value="ECO:0007669"/>
    <property type="project" value="UniProtKB-SubCell"/>
</dbReference>
<keyword evidence="18" id="KW-0175">Coiled coil</keyword>
<dbReference type="NCBIfam" id="TIGR00229">
    <property type="entry name" value="sensory_box"/>
    <property type="match status" value="1"/>
</dbReference>
<evidence type="ECO:0000256" key="3">
    <source>
        <dbReference type="ARBA" id="ARBA00012438"/>
    </source>
</evidence>
<dbReference type="InterPro" id="IPR003661">
    <property type="entry name" value="HisK_dim/P_dom"/>
</dbReference>
<evidence type="ECO:0000256" key="13">
    <source>
        <dbReference type="ARBA" id="ARBA00023136"/>
    </source>
</evidence>
<dbReference type="Pfam" id="PF00512">
    <property type="entry name" value="HisKA"/>
    <property type="match status" value="1"/>
</dbReference>
<keyword evidence="24" id="KW-1185">Reference proteome</keyword>
<dbReference type="PROSITE" id="PS50894">
    <property type="entry name" value="HPT"/>
    <property type="match status" value="1"/>
</dbReference>